<dbReference type="AlphaFoldDB" id="A0AAD9K5P5"/>
<evidence type="ECO:0000256" key="3">
    <source>
        <dbReference type="SAM" id="Coils"/>
    </source>
</evidence>
<dbReference type="Proteomes" id="UP001208570">
    <property type="component" value="Unassembled WGS sequence"/>
</dbReference>
<dbReference type="GO" id="GO:0051015">
    <property type="term" value="F:actin filament binding"/>
    <property type="evidence" value="ECO:0007669"/>
    <property type="project" value="TreeGrafter"/>
</dbReference>
<dbReference type="GO" id="GO:0014069">
    <property type="term" value="C:postsynaptic density"/>
    <property type="evidence" value="ECO:0007669"/>
    <property type="project" value="TreeGrafter"/>
</dbReference>
<feature type="region of interest" description="Disordered" evidence="4">
    <location>
        <begin position="1"/>
        <end position="26"/>
    </location>
</feature>
<dbReference type="PANTHER" id="PTHR16154:SF6">
    <property type="entry name" value="SPINOPHILIN, ISOFORM J"/>
    <property type="match status" value="1"/>
</dbReference>
<feature type="compositionally biased region" description="Basic and acidic residues" evidence="4">
    <location>
        <begin position="130"/>
        <end position="140"/>
    </location>
</feature>
<evidence type="ECO:0000259" key="5">
    <source>
        <dbReference type="PROSITE" id="PS50105"/>
    </source>
</evidence>
<feature type="compositionally biased region" description="Acidic residues" evidence="4">
    <location>
        <begin position="498"/>
        <end position="509"/>
    </location>
</feature>
<feature type="compositionally biased region" description="Polar residues" evidence="4">
    <location>
        <begin position="557"/>
        <end position="566"/>
    </location>
</feature>
<dbReference type="Gene3D" id="1.10.150.50">
    <property type="entry name" value="Transcription Factor, Ets-1"/>
    <property type="match status" value="1"/>
</dbReference>
<evidence type="ECO:0000313" key="7">
    <source>
        <dbReference type="Proteomes" id="UP001208570"/>
    </source>
</evidence>
<dbReference type="SMART" id="SM00454">
    <property type="entry name" value="SAM"/>
    <property type="match status" value="1"/>
</dbReference>
<comment type="caution">
    <text evidence="6">The sequence shown here is derived from an EMBL/GenBank/DDBJ whole genome shotgun (WGS) entry which is preliminary data.</text>
</comment>
<dbReference type="InterPro" id="IPR013761">
    <property type="entry name" value="SAM/pointed_sf"/>
</dbReference>
<feature type="region of interest" description="Disordered" evidence="4">
    <location>
        <begin position="490"/>
        <end position="583"/>
    </location>
</feature>
<dbReference type="GO" id="GO:0019722">
    <property type="term" value="P:calcium-mediated signaling"/>
    <property type="evidence" value="ECO:0007669"/>
    <property type="project" value="TreeGrafter"/>
</dbReference>
<feature type="region of interest" description="Disordered" evidence="4">
    <location>
        <begin position="874"/>
        <end position="907"/>
    </location>
</feature>
<feature type="compositionally biased region" description="Polar residues" evidence="4">
    <location>
        <begin position="141"/>
        <end position="153"/>
    </location>
</feature>
<reference evidence="6" key="1">
    <citation type="journal article" date="2023" name="Mol. Biol. Evol.">
        <title>Third-Generation Sequencing Reveals the Adaptive Role of the Epigenome in Three Deep-Sea Polychaetes.</title>
        <authorList>
            <person name="Perez M."/>
            <person name="Aroh O."/>
            <person name="Sun Y."/>
            <person name="Lan Y."/>
            <person name="Juniper S.K."/>
            <person name="Young C.R."/>
            <person name="Angers B."/>
            <person name="Qian P.Y."/>
        </authorList>
    </citation>
    <scope>NUCLEOTIDE SEQUENCE</scope>
    <source>
        <strain evidence="6">P08H-3</strain>
    </source>
</reference>
<dbReference type="PANTHER" id="PTHR16154">
    <property type="entry name" value="NEURABIN"/>
    <property type="match status" value="1"/>
</dbReference>
<dbReference type="FunFam" id="1.10.150.50:FF:000008">
    <property type="entry name" value="Neurabin-1 isoform 1-like protein"/>
    <property type="match status" value="1"/>
</dbReference>
<evidence type="ECO:0000256" key="1">
    <source>
        <dbReference type="ARBA" id="ARBA00022553"/>
    </source>
</evidence>
<feature type="region of interest" description="Disordered" evidence="4">
    <location>
        <begin position="612"/>
        <end position="647"/>
    </location>
</feature>
<gene>
    <name evidence="6" type="ORF">LSH36_51g04000</name>
</gene>
<sequence length="907" mass="101148">MEEPWTESDLDSDSSPEMTDTGQKKVKTDCYHLPMDNFVRGITVCAADLLFLIGREKDPSQSEVARLIQQSIEQDKRRAELKRQELELRQREVEQQQEELQRLQQQREQLQQLQAEQEAEVLEMVQRVAQNEREQREEAQKQTASDTVDTQSAGDMLSDDNRTADNPIVEVFELPEDSSSESVTPDMDPQVLFIKLKEAQYKNAVSEAELAKVRAKMILLENSETQRRHYEHKCEDMAQRLRETERLLQAAQKEINSYQDLLEGSQSHYIDLEKKLRGDYGMLEKKYHKAKKLIKEYQARERDYIQDRDSLQQQYMEKEQHYNNMVKNLKDKIFQLEKDLTTVGLPSQVAKKSSITDLPSPPSATVSMIQPTPLKPLEADSISELSSESDLSPGDGVLEVDGSEMTGIMNGTSSASPIITPKSVDVLNVVPQTELLDTSANKTKAQLASSGMLAGRRPPSTVRTLAADLQEEDLFANEGRRSFSGCSNLRRRFGVSSPDEDDDEEEEGEDVWHGDDVGNTADPSLTSVSLHGYSYRSKPDNVHRGIFDDQPMDLSMPHQQSTSGSAAVSPIKPDGRSPVKSSNPLDAVIRELQACHSTKAEPKMKNGIINHMAHDSDSVTSTDCDSLERDNMSDTSSTSQTSYDPSKPMFTGMSAEIPDSITTSVDDSANTGITLVSAKPREEIAPSSGRLFPGFSNKSSSGSPAGCGVTLISKKSLPNDFDAPSKGGGVMLIGSKPIDTGYSTNYSVPELSNTTSSPMVGEYDHESRSQSYDFTTGTLAVGDDSSTTSSTASVSMKRSVAYQTHPVHEWSPQQVVNWLQVLELDQYKDDFMSKGIDGNQLLNMDTNKMKTLGISSSRDRDLLKKKVKELKTALEKERKQQEKERKARERLEKQGVTDKRKKFPFGK</sequence>
<feature type="compositionally biased region" description="Low complexity" evidence="4">
    <location>
        <begin position="633"/>
        <end position="646"/>
    </location>
</feature>
<feature type="domain" description="SAM" evidence="5">
    <location>
        <begin position="810"/>
        <end position="873"/>
    </location>
</feature>
<feature type="compositionally biased region" description="Basic and acidic residues" evidence="4">
    <location>
        <begin position="537"/>
        <end position="547"/>
    </location>
</feature>
<dbReference type="InterPro" id="IPR001660">
    <property type="entry name" value="SAM"/>
</dbReference>
<dbReference type="EMBL" id="JAODUP010000051">
    <property type="protein sequence ID" value="KAK2165376.1"/>
    <property type="molecule type" value="Genomic_DNA"/>
</dbReference>
<dbReference type="PROSITE" id="PS50105">
    <property type="entry name" value="SAM_DOMAIN"/>
    <property type="match status" value="1"/>
</dbReference>
<dbReference type="Pfam" id="PF07647">
    <property type="entry name" value="SAM_2"/>
    <property type="match status" value="1"/>
</dbReference>
<feature type="compositionally biased region" description="Basic and acidic residues" evidence="4">
    <location>
        <begin position="874"/>
        <end position="898"/>
    </location>
</feature>
<dbReference type="InterPro" id="IPR043446">
    <property type="entry name" value="Neurabin-like"/>
</dbReference>
<keyword evidence="7" id="KW-1185">Reference proteome</keyword>
<dbReference type="GO" id="GO:0007015">
    <property type="term" value="P:actin filament organization"/>
    <property type="evidence" value="ECO:0007669"/>
    <property type="project" value="TreeGrafter"/>
</dbReference>
<name>A0AAD9K5P5_9ANNE</name>
<dbReference type="GO" id="GO:0015629">
    <property type="term" value="C:actin cytoskeleton"/>
    <property type="evidence" value="ECO:0007669"/>
    <property type="project" value="TreeGrafter"/>
</dbReference>
<dbReference type="GO" id="GO:0031175">
    <property type="term" value="P:neuron projection development"/>
    <property type="evidence" value="ECO:0007669"/>
    <property type="project" value="TreeGrafter"/>
</dbReference>
<evidence type="ECO:0000256" key="4">
    <source>
        <dbReference type="SAM" id="MobiDB-lite"/>
    </source>
</evidence>
<proteinExistence type="predicted"/>
<feature type="region of interest" description="Disordered" evidence="4">
    <location>
        <begin position="130"/>
        <end position="164"/>
    </location>
</feature>
<keyword evidence="1" id="KW-0597">Phosphoprotein</keyword>
<dbReference type="GO" id="GO:0030425">
    <property type="term" value="C:dendrite"/>
    <property type="evidence" value="ECO:0007669"/>
    <property type="project" value="TreeGrafter"/>
</dbReference>
<dbReference type="GO" id="GO:0005737">
    <property type="term" value="C:cytoplasm"/>
    <property type="evidence" value="ECO:0007669"/>
    <property type="project" value="TreeGrafter"/>
</dbReference>
<accession>A0AAD9K5P5</accession>
<feature type="compositionally biased region" description="Acidic residues" evidence="4">
    <location>
        <begin position="1"/>
        <end position="14"/>
    </location>
</feature>
<feature type="coiled-coil region" evidence="3">
    <location>
        <begin position="196"/>
        <end position="339"/>
    </location>
</feature>
<evidence type="ECO:0000313" key="6">
    <source>
        <dbReference type="EMBL" id="KAK2165376.1"/>
    </source>
</evidence>
<organism evidence="6 7">
    <name type="scientific">Paralvinella palmiformis</name>
    <dbReference type="NCBI Taxonomy" id="53620"/>
    <lineage>
        <taxon>Eukaryota</taxon>
        <taxon>Metazoa</taxon>
        <taxon>Spiralia</taxon>
        <taxon>Lophotrochozoa</taxon>
        <taxon>Annelida</taxon>
        <taxon>Polychaeta</taxon>
        <taxon>Sedentaria</taxon>
        <taxon>Canalipalpata</taxon>
        <taxon>Terebellida</taxon>
        <taxon>Terebelliformia</taxon>
        <taxon>Alvinellidae</taxon>
        <taxon>Paralvinella</taxon>
    </lineage>
</organism>
<protein>
    <recommendedName>
        <fullName evidence="5">SAM domain-containing protein</fullName>
    </recommendedName>
</protein>
<dbReference type="SUPFAM" id="SSF47769">
    <property type="entry name" value="SAM/Pointed domain"/>
    <property type="match status" value="1"/>
</dbReference>
<evidence type="ECO:0000256" key="2">
    <source>
        <dbReference type="ARBA" id="ARBA00023054"/>
    </source>
</evidence>
<keyword evidence="2 3" id="KW-0175">Coiled coil</keyword>